<proteinExistence type="predicted"/>
<organism evidence="2 3">
    <name type="scientific">Meloidogyne enterolobii</name>
    <name type="common">Root-knot nematode worm</name>
    <name type="synonym">Meloidogyne mayaguensis</name>
    <dbReference type="NCBI Taxonomy" id="390850"/>
    <lineage>
        <taxon>Eukaryota</taxon>
        <taxon>Metazoa</taxon>
        <taxon>Ecdysozoa</taxon>
        <taxon>Nematoda</taxon>
        <taxon>Chromadorea</taxon>
        <taxon>Rhabditida</taxon>
        <taxon>Tylenchina</taxon>
        <taxon>Tylenchomorpha</taxon>
        <taxon>Tylenchoidea</taxon>
        <taxon>Meloidogynidae</taxon>
        <taxon>Meloidogyninae</taxon>
        <taxon>Meloidogyne</taxon>
    </lineage>
</organism>
<feature type="region of interest" description="Disordered" evidence="1">
    <location>
        <begin position="200"/>
        <end position="229"/>
    </location>
</feature>
<sequence length="229" mass="26004">MTTMEIDQILGNDTIIGEGGDGGQKTTTTSTNNNKKKSNNLFELVQKENEQIKEVIKKTHDFIREAIVDQSKEVVKEILQQVNPRFMEIENSILELKNAVQTLSAESEASSDSVSVMGPEEEEVVGEPIINEEQQQNAQQQVLIENQQNNRIDARDGPQNRREARGRGNDRGRPRGGRSAIDARLFFLLRQLERERANERFSPYRHSRGGYGGGSNGNGHRRDYYRRGY</sequence>
<dbReference type="Proteomes" id="UP000580250">
    <property type="component" value="Unassembled WGS sequence"/>
</dbReference>
<protein>
    <submittedName>
        <fullName evidence="2">Uncharacterized protein</fullName>
    </submittedName>
</protein>
<comment type="caution">
    <text evidence="2">The sequence shown here is derived from an EMBL/GenBank/DDBJ whole genome shotgun (WGS) entry which is preliminary data.</text>
</comment>
<feature type="region of interest" description="Disordered" evidence="1">
    <location>
        <begin position="1"/>
        <end position="36"/>
    </location>
</feature>
<feature type="compositionally biased region" description="Basic and acidic residues" evidence="1">
    <location>
        <begin position="152"/>
        <end position="173"/>
    </location>
</feature>
<feature type="region of interest" description="Disordered" evidence="1">
    <location>
        <begin position="147"/>
        <end position="178"/>
    </location>
</feature>
<gene>
    <name evidence="2" type="ORF">MENT_LOCUS63765</name>
</gene>
<accession>A0A6V7YFF0</accession>
<evidence type="ECO:0000313" key="2">
    <source>
        <dbReference type="EMBL" id="CAD2209577.1"/>
    </source>
</evidence>
<dbReference type="AlphaFoldDB" id="A0A6V7YFF0"/>
<evidence type="ECO:0000313" key="3">
    <source>
        <dbReference type="Proteomes" id="UP000580250"/>
    </source>
</evidence>
<feature type="compositionally biased region" description="Basic and acidic residues" evidence="1">
    <location>
        <begin position="220"/>
        <end position="229"/>
    </location>
</feature>
<name>A0A6V7YFF0_MELEN</name>
<dbReference type="EMBL" id="CAJEWN010004324">
    <property type="protein sequence ID" value="CAD2209577.1"/>
    <property type="molecule type" value="Genomic_DNA"/>
</dbReference>
<evidence type="ECO:0000256" key="1">
    <source>
        <dbReference type="SAM" id="MobiDB-lite"/>
    </source>
</evidence>
<reference evidence="2 3" key="1">
    <citation type="submission" date="2020-08" db="EMBL/GenBank/DDBJ databases">
        <authorList>
            <person name="Koutsovoulos G."/>
            <person name="Danchin GJ E."/>
        </authorList>
    </citation>
    <scope>NUCLEOTIDE SEQUENCE [LARGE SCALE GENOMIC DNA]</scope>
</reference>